<dbReference type="STRING" id="93059.P9211_13481"/>
<evidence type="ECO:0000256" key="3">
    <source>
        <dbReference type="ARBA" id="ARBA00022490"/>
    </source>
</evidence>
<dbReference type="eggNOG" id="COG0766">
    <property type="taxonomic scope" value="Bacteria"/>
</dbReference>
<evidence type="ECO:0000256" key="13">
    <source>
        <dbReference type="SAM" id="MobiDB-lite"/>
    </source>
</evidence>
<dbReference type="EMBL" id="CP000878">
    <property type="protein sequence ID" value="ABX09279.1"/>
    <property type="molecule type" value="Genomic_DNA"/>
</dbReference>
<evidence type="ECO:0000256" key="1">
    <source>
        <dbReference type="ARBA" id="ARBA00004496"/>
    </source>
</evidence>
<evidence type="ECO:0000256" key="5">
    <source>
        <dbReference type="ARBA" id="ARBA00022679"/>
    </source>
</evidence>
<evidence type="ECO:0000256" key="12">
    <source>
        <dbReference type="HAMAP-Rule" id="MF_00111"/>
    </source>
</evidence>
<gene>
    <name evidence="12 15" type="primary">murA</name>
    <name evidence="15" type="ordered locus">P9211_13481</name>
</gene>
<keyword evidence="16" id="KW-1185">Reference proteome</keyword>
<dbReference type="AlphaFoldDB" id="A9BBR7"/>
<dbReference type="FunFam" id="3.65.10.10:FF:000001">
    <property type="entry name" value="UDP-N-acetylglucosamine 1-carboxyvinyltransferase"/>
    <property type="match status" value="1"/>
</dbReference>
<dbReference type="HOGENOM" id="CLU_027387_0_0_3"/>
<evidence type="ECO:0000259" key="14">
    <source>
        <dbReference type="Pfam" id="PF00275"/>
    </source>
</evidence>
<dbReference type="GO" id="GO:0071555">
    <property type="term" value="P:cell wall organization"/>
    <property type="evidence" value="ECO:0007669"/>
    <property type="project" value="UniProtKB-KW"/>
</dbReference>
<dbReference type="GO" id="GO:0005737">
    <property type="term" value="C:cytoplasm"/>
    <property type="evidence" value="ECO:0007669"/>
    <property type="project" value="UniProtKB-SubCell"/>
</dbReference>
<evidence type="ECO:0000256" key="7">
    <source>
        <dbReference type="ARBA" id="ARBA00022984"/>
    </source>
</evidence>
<dbReference type="GO" id="GO:0019277">
    <property type="term" value="P:UDP-N-acetylgalactosamine biosynthetic process"/>
    <property type="evidence" value="ECO:0007669"/>
    <property type="project" value="InterPro"/>
</dbReference>
<keyword evidence="8 12" id="KW-0131">Cell cycle</keyword>
<feature type="domain" description="Enolpyruvate transferase" evidence="14">
    <location>
        <begin position="22"/>
        <end position="423"/>
    </location>
</feature>
<feature type="binding site" evidence="12">
    <location>
        <position position="322"/>
    </location>
    <ligand>
        <name>UDP-N-acetyl-alpha-D-glucosamine</name>
        <dbReference type="ChEBI" id="CHEBI:57705"/>
    </ligand>
</feature>
<feature type="active site" description="Proton donor" evidence="12">
    <location>
        <position position="131"/>
    </location>
</feature>
<keyword evidence="7 12" id="KW-0573">Peptidoglycan synthesis</keyword>
<comment type="subcellular location">
    <subcellularLocation>
        <location evidence="1 12">Cytoplasm</location>
    </subcellularLocation>
</comment>
<dbReference type="GO" id="GO:0008360">
    <property type="term" value="P:regulation of cell shape"/>
    <property type="evidence" value="ECO:0007669"/>
    <property type="project" value="UniProtKB-KW"/>
</dbReference>
<dbReference type="GO" id="GO:0051301">
    <property type="term" value="P:cell division"/>
    <property type="evidence" value="ECO:0007669"/>
    <property type="project" value="UniProtKB-KW"/>
</dbReference>
<dbReference type="Gene3D" id="3.65.10.10">
    <property type="entry name" value="Enolpyruvate transferase domain"/>
    <property type="match status" value="2"/>
</dbReference>
<evidence type="ECO:0000313" key="16">
    <source>
        <dbReference type="Proteomes" id="UP000000788"/>
    </source>
</evidence>
<dbReference type="Proteomes" id="UP000000788">
    <property type="component" value="Chromosome"/>
</dbReference>
<feature type="modified residue" description="2-(S-cysteinyl)pyruvic acid O-phosphothioketal" evidence="12">
    <location>
        <position position="131"/>
    </location>
</feature>
<keyword evidence="5 12" id="KW-0808">Transferase</keyword>
<keyword evidence="4 12" id="KW-0132">Cell division</keyword>
<comment type="function">
    <text evidence="12">Cell wall formation. Adds enolpyruvyl to UDP-N-acetylglucosamine.</text>
</comment>
<evidence type="ECO:0000256" key="8">
    <source>
        <dbReference type="ARBA" id="ARBA00023306"/>
    </source>
</evidence>
<keyword evidence="12" id="KW-0670">Pyruvate</keyword>
<evidence type="ECO:0000256" key="9">
    <source>
        <dbReference type="ARBA" id="ARBA00023316"/>
    </source>
</evidence>
<dbReference type="PANTHER" id="PTHR43783">
    <property type="entry name" value="UDP-N-ACETYLGLUCOSAMINE 1-CARBOXYVINYLTRANSFERASE"/>
    <property type="match status" value="1"/>
</dbReference>
<dbReference type="UniPathway" id="UPA00219"/>
<reference evidence="15 16" key="1">
    <citation type="journal article" date="2007" name="PLoS Genet.">
        <title>Patterns and implications of gene gain and loss in the evolution of Prochlorococcus.</title>
        <authorList>
            <person name="Kettler G.C."/>
            <person name="Martiny A.C."/>
            <person name="Huang K."/>
            <person name="Zucker J."/>
            <person name="Coleman M.L."/>
            <person name="Rodrigue S."/>
            <person name="Chen F."/>
            <person name="Lapidus A."/>
            <person name="Ferriera S."/>
            <person name="Johnson J."/>
            <person name="Steglich C."/>
            <person name="Church G.M."/>
            <person name="Richardson P."/>
            <person name="Chisholm S.W."/>
        </authorList>
    </citation>
    <scope>NUCLEOTIDE SEQUENCE [LARGE SCALE GENOMIC DNA]</scope>
    <source>
        <strain evidence="16">MIT 9211</strain>
    </source>
</reference>
<keyword evidence="3 12" id="KW-0963">Cytoplasm</keyword>
<sequence length="460" mass="49253">MYCMNSVASISNTVAKHHLEVRGSNFLSGQIKISGAKNSALVLMAATLLTEEALFLKNIPSLTDINVMSELLSSIGVRIERKSNEISLTARDLLQSELPYKLVHALRASFVCAGPLLARIGEVSIPLPGGCRIGNRPIEEHIRGLEALGASVSIEKGVVKAKLPKNKKKLKGAHIKFNCQSVGATETILMAATLAEGRTVLENSAQEPEIQDLANMLNSMGAQIRGAGTKEIIIEGVEKLNGCNHTVIPDRIEAGTFLIAAAITRSSISLTPVIPEHLEAVFKKLRECGCLINTMGDSVKITPNEITAVDVTTSPYPGFPTDLQAPFMALMTTAKGTSKITETVFEKRMQHVSELNRMGSSIKLLGNTALITGVPQLTGTSLSAGDLRASAAMVLASLSAKGVSKIIGLDYLDRGYERMEDKLKKVGADISREKITISANKNSKEGFKPLTPQSIQQEVA</sequence>
<name>A9BBR7_PROM4</name>
<comment type="pathway">
    <text evidence="2 12">Cell wall biogenesis; peptidoglycan biosynthesis.</text>
</comment>
<feature type="binding site" evidence="12">
    <location>
        <position position="107"/>
    </location>
    <ligand>
        <name>UDP-N-acetyl-alpha-D-glucosamine</name>
        <dbReference type="ChEBI" id="CHEBI:57705"/>
    </ligand>
</feature>
<evidence type="ECO:0000256" key="10">
    <source>
        <dbReference type="ARBA" id="ARBA00038367"/>
    </source>
</evidence>
<comment type="catalytic activity">
    <reaction evidence="11 12">
        <text>phosphoenolpyruvate + UDP-N-acetyl-alpha-D-glucosamine = UDP-N-acetyl-3-O-(1-carboxyvinyl)-alpha-D-glucosamine + phosphate</text>
        <dbReference type="Rhea" id="RHEA:18681"/>
        <dbReference type="ChEBI" id="CHEBI:43474"/>
        <dbReference type="ChEBI" id="CHEBI:57705"/>
        <dbReference type="ChEBI" id="CHEBI:58702"/>
        <dbReference type="ChEBI" id="CHEBI:68483"/>
        <dbReference type="EC" id="2.5.1.7"/>
    </reaction>
</comment>
<feature type="binding site" evidence="12">
    <location>
        <begin position="37"/>
        <end position="38"/>
    </location>
    <ligand>
        <name>phosphoenolpyruvate</name>
        <dbReference type="ChEBI" id="CHEBI:58702"/>
    </ligand>
</feature>
<dbReference type="InterPro" id="IPR013792">
    <property type="entry name" value="RNA3'P_cycl/enolpyr_Trfase_a/b"/>
</dbReference>
<dbReference type="HAMAP" id="MF_00111">
    <property type="entry name" value="MurA"/>
    <property type="match status" value="1"/>
</dbReference>
<dbReference type="KEGG" id="pmj:P9211_13481"/>
<dbReference type="CDD" id="cd01555">
    <property type="entry name" value="UdpNAET"/>
    <property type="match status" value="1"/>
</dbReference>
<proteinExistence type="inferred from homology"/>
<dbReference type="NCBIfam" id="NF006873">
    <property type="entry name" value="PRK09369.1"/>
    <property type="match status" value="1"/>
</dbReference>
<evidence type="ECO:0000256" key="6">
    <source>
        <dbReference type="ARBA" id="ARBA00022960"/>
    </source>
</evidence>
<dbReference type="InterPro" id="IPR036968">
    <property type="entry name" value="Enolpyruvate_Tfrase_sf"/>
</dbReference>
<accession>A9BBR7</accession>
<evidence type="ECO:0000313" key="15">
    <source>
        <dbReference type="EMBL" id="ABX09279.1"/>
    </source>
</evidence>
<dbReference type="InterPro" id="IPR001986">
    <property type="entry name" value="Enolpyruvate_Tfrase_dom"/>
</dbReference>
<dbReference type="SUPFAM" id="SSF55205">
    <property type="entry name" value="EPT/RTPC-like"/>
    <property type="match status" value="1"/>
</dbReference>
<comment type="similarity">
    <text evidence="10 12">Belongs to the EPSP synthase family. MurA subfamily.</text>
</comment>
<organism evidence="15 16">
    <name type="scientific">Prochlorococcus marinus (strain MIT 9211)</name>
    <dbReference type="NCBI Taxonomy" id="93059"/>
    <lineage>
        <taxon>Bacteria</taxon>
        <taxon>Bacillati</taxon>
        <taxon>Cyanobacteriota</taxon>
        <taxon>Cyanophyceae</taxon>
        <taxon>Synechococcales</taxon>
        <taxon>Prochlorococcaceae</taxon>
        <taxon>Prochlorococcus</taxon>
    </lineage>
</organism>
<dbReference type="NCBIfam" id="TIGR01072">
    <property type="entry name" value="murA"/>
    <property type="match status" value="1"/>
</dbReference>
<feature type="compositionally biased region" description="Polar residues" evidence="13">
    <location>
        <begin position="451"/>
        <end position="460"/>
    </location>
</feature>
<feature type="region of interest" description="Disordered" evidence="13">
    <location>
        <begin position="441"/>
        <end position="460"/>
    </location>
</feature>
<dbReference type="Pfam" id="PF00275">
    <property type="entry name" value="EPSP_synthase"/>
    <property type="match status" value="1"/>
</dbReference>
<evidence type="ECO:0000256" key="11">
    <source>
        <dbReference type="ARBA" id="ARBA00047527"/>
    </source>
</evidence>
<dbReference type="GO" id="GO:0008760">
    <property type="term" value="F:UDP-N-acetylglucosamine 1-carboxyvinyltransferase activity"/>
    <property type="evidence" value="ECO:0007669"/>
    <property type="project" value="UniProtKB-UniRule"/>
</dbReference>
<dbReference type="InterPro" id="IPR050068">
    <property type="entry name" value="MurA_subfamily"/>
</dbReference>
<keyword evidence="6 12" id="KW-0133">Cell shape</keyword>
<feature type="binding site" evidence="12">
    <location>
        <position position="344"/>
    </location>
    <ligand>
        <name>UDP-N-acetyl-alpha-D-glucosamine</name>
        <dbReference type="ChEBI" id="CHEBI:57705"/>
    </ligand>
</feature>
<dbReference type="InterPro" id="IPR005750">
    <property type="entry name" value="UDP_GlcNAc_COvinyl_MurA"/>
</dbReference>
<evidence type="ECO:0000256" key="4">
    <source>
        <dbReference type="ARBA" id="ARBA00022618"/>
    </source>
</evidence>
<dbReference type="GO" id="GO:0009252">
    <property type="term" value="P:peptidoglycan biosynthetic process"/>
    <property type="evidence" value="ECO:0007669"/>
    <property type="project" value="UniProtKB-UniRule"/>
</dbReference>
<protein>
    <recommendedName>
        <fullName evidence="12">UDP-N-acetylglucosamine 1-carboxyvinyltransferase</fullName>
        <ecNumber evidence="12">2.5.1.7</ecNumber>
    </recommendedName>
    <alternativeName>
        <fullName evidence="12">Enoylpyruvate transferase</fullName>
    </alternativeName>
    <alternativeName>
        <fullName evidence="12">UDP-N-acetylglucosamine enolpyruvyl transferase</fullName>
        <shortName evidence="12">EPT</shortName>
    </alternativeName>
</protein>
<keyword evidence="9 12" id="KW-0961">Cell wall biogenesis/degradation</keyword>
<dbReference type="PANTHER" id="PTHR43783:SF1">
    <property type="entry name" value="UDP-N-ACETYLGLUCOSAMINE 1-CARBOXYVINYLTRANSFERASE"/>
    <property type="match status" value="1"/>
</dbReference>
<evidence type="ECO:0000256" key="2">
    <source>
        <dbReference type="ARBA" id="ARBA00004752"/>
    </source>
</evidence>
<comment type="caution">
    <text evidence="12">Lacks conserved residue(s) required for the propagation of feature annotation.</text>
</comment>
<dbReference type="EC" id="2.5.1.7" evidence="12"/>